<dbReference type="InterPro" id="IPR004519">
    <property type="entry name" value="RNAP_E/RPC8"/>
</dbReference>
<dbReference type="InterPro" id="IPR012340">
    <property type="entry name" value="NA-bd_OB-fold"/>
</dbReference>
<dbReference type="Proteomes" id="UP000094112">
    <property type="component" value="Unassembled WGS sequence"/>
</dbReference>
<dbReference type="AlphaFoldDB" id="A0A1E3NZY1"/>
<dbReference type="Gene3D" id="3.30.1490.120">
    <property type="entry name" value="RNA polymerase Rpb7-like, N-terminal domain"/>
    <property type="match status" value="1"/>
</dbReference>
<dbReference type="GO" id="GO:0006386">
    <property type="term" value="P:termination of RNA polymerase III transcription"/>
    <property type="evidence" value="ECO:0007669"/>
    <property type="project" value="EnsemblFungi"/>
</dbReference>
<feature type="domain" description="RNA polymerase III subunit Rpc25" evidence="9">
    <location>
        <begin position="83"/>
        <end position="204"/>
    </location>
</feature>
<gene>
    <name evidence="10" type="ORF">WICANDRAFT_84495</name>
</gene>
<evidence type="ECO:0000256" key="3">
    <source>
        <dbReference type="ARBA" id="ARBA00022478"/>
    </source>
</evidence>
<dbReference type="GO" id="GO:0042797">
    <property type="term" value="P:tRNA transcription by RNA polymerase III"/>
    <property type="evidence" value="ECO:0007669"/>
    <property type="project" value="EnsemblFungi"/>
</dbReference>
<dbReference type="STRING" id="683960.A0A1E3NZY1"/>
<dbReference type="InterPro" id="IPR013238">
    <property type="entry name" value="RNA_pol_III_Rbc25"/>
</dbReference>
<feature type="domain" description="RNA polymerase Rpb7-like N-terminal" evidence="8">
    <location>
        <begin position="8"/>
        <end position="64"/>
    </location>
</feature>
<dbReference type="OrthoDB" id="10256606at2759"/>
<evidence type="ECO:0000259" key="8">
    <source>
        <dbReference type="Pfam" id="PF03876"/>
    </source>
</evidence>
<keyword evidence="11" id="KW-1185">Reference proteome</keyword>
<reference evidence="10 11" key="1">
    <citation type="journal article" date="2016" name="Proc. Natl. Acad. Sci. U.S.A.">
        <title>Comparative genomics of biotechnologically important yeasts.</title>
        <authorList>
            <person name="Riley R."/>
            <person name="Haridas S."/>
            <person name="Wolfe K.H."/>
            <person name="Lopes M.R."/>
            <person name="Hittinger C.T."/>
            <person name="Goeker M."/>
            <person name="Salamov A.A."/>
            <person name="Wisecaver J.H."/>
            <person name="Long T.M."/>
            <person name="Calvey C.H."/>
            <person name="Aerts A.L."/>
            <person name="Barry K.W."/>
            <person name="Choi C."/>
            <person name="Clum A."/>
            <person name="Coughlan A.Y."/>
            <person name="Deshpande S."/>
            <person name="Douglass A.P."/>
            <person name="Hanson S.J."/>
            <person name="Klenk H.-P."/>
            <person name="LaButti K.M."/>
            <person name="Lapidus A."/>
            <person name="Lindquist E.A."/>
            <person name="Lipzen A.M."/>
            <person name="Meier-Kolthoff J.P."/>
            <person name="Ohm R.A."/>
            <person name="Otillar R.P."/>
            <person name="Pangilinan J.L."/>
            <person name="Peng Y."/>
            <person name="Rokas A."/>
            <person name="Rosa C.A."/>
            <person name="Scheuner C."/>
            <person name="Sibirny A.A."/>
            <person name="Slot J.C."/>
            <person name="Stielow J.B."/>
            <person name="Sun H."/>
            <person name="Kurtzman C.P."/>
            <person name="Blackwell M."/>
            <person name="Grigoriev I.V."/>
            <person name="Jeffries T.W."/>
        </authorList>
    </citation>
    <scope>NUCLEOTIDE SEQUENCE [LARGE SCALE GENOMIC DNA]</scope>
    <source>
        <strain evidence="11">ATCC 58044 / CBS 1984 / NCYC 433 / NRRL Y-366-8</strain>
    </source>
</reference>
<dbReference type="PANTHER" id="PTHR12709:SF1">
    <property type="entry name" value="DNA-DIRECTED RNA POLYMERASE III SUBUNIT RPC8"/>
    <property type="match status" value="1"/>
</dbReference>
<keyword evidence="5 6" id="KW-0539">Nucleus</keyword>
<dbReference type="CDD" id="cd04330">
    <property type="entry name" value="RNAP_III_Rpc25_N"/>
    <property type="match status" value="1"/>
</dbReference>
<accession>A0A1E3NZY1</accession>
<dbReference type="SUPFAM" id="SSF88798">
    <property type="entry name" value="N-terminal, heterodimerisation domain of RBP7 (RpoE)"/>
    <property type="match status" value="1"/>
</dbReference>
<dbReference type="NCBIfam" id="TIGR00448">
    <property type="entry name" value="rpoE"/>
    <property type="match status" value="1"/>
</dbReference>
<comment type="subcellular location">
    <subcellularLocation>
        <location evidence="1 6">Nucleus</location>
    </subcellularLocation>
</comment>
<evidence type="ECO:0000313" key="11">
    <source>
        <dbReference type="Proteomes" id="UP000094112"/>
    </source>
</evidence>
<evidence type="ECO:0000256" key="5">
    <source>
        <dbReference type="ARBA" id="ARBA00023242"/>
    </source>
</evidence>
<dbReference type="Pfam" id="PF08292">
    <property type="entry name" value="RNA_pol_Rbc25"/>
    <property type="match status" value="1"/>
</dbReference>
<evidence type="ECO:0000256" key="4">
    <source>
        <dbReference type="ARBA" id="ARBA00023163"/>
    </source>
</evidence>
<dbReference type="GO" id="GO:0006384">
    <property type="term" value="P:transcription initiation at RNA polymerase III promoter"/>
    <property type="evidence" value="ECO:0007669"/>
    <property type="project" value="EnsemblFungi"/>
</dbReference>
<dbReference type="GO" id="GO:0003677">
    <property type="term" value="F:DNA binding"/>
    <property type="evidence" value="ECO:0007669"/>
    <property type="project" value="InterPro"/>
</dbReference>
<dbReference type="EMBL" id="KV454211">
    <property type="protein sequence ID" value="ODQ58749.1"/>
    <property type="molecule type" value="Genomic_DNA"/>
</dbReference>
<dbReference type="Gene3D" id="2.40.50.140">
    <property type="entry name" value="Nucleic acid-binding proteins"/>
    <property type="match status" value="1"/>
</dbReference>
<dbReference type="GO" id="GO:0005666">
    <property type="term" value="C:RNA polymerase III complex"/>
    <property type="evidence" value="ECO:0007669"/>
    <property type="project" value="EnsemblFungi"/>
</dbReference>
<dbReference type="GeneID" id="30202964"/>
<evidence type="ECO:0000256" key="6">
    <source>
        <dbReference type="RuleBase" id="RU369086"/>
    </source>
</evidence>
<dbReference type="InterPro" id="IPR005576">
    <property type="entry name" value="Rpb7-like_N"/>
</dbReference>
<dbReference type="SUPFAM" id="SSF50249">
    <property type="entry name" value="Nucleic acid-binding proteins"/>
    <property type="match status" value="1"/>
</dbReference>
<evidence type="ECO:0000259" key="9">
    <source>
        <dbReference type="Pfam" id="PF08292"/>
    </source>
</evidence>
<dbReference type="GO" id="GO:0000785">
    <property type="term" value="C:chromatin"/>
    <property type="evidence" value="ECO:0007669"/>
    <property type="project" value="EnsemblFungi"/>
</dbReference>
<evidence type="ECO:0000256" key="7">
    <source>
        <dbReference type="SAM" id="MobiDB-lite"/>
    </source>
</evidence>
<dbReference type="FunFam" id="2.40.50.140:FF:000221">
    <property type="entry name" value="DNA-directed RNA polymerase III subunit"/>
    <property type="match status" value="1"/>
</dbReference>
<comment type="function">
    <text evidence="6">DNA-dependent RNA polymerase which catalyzes the transcription of DNA into RNA using the four ribonucleoside triphosphates as substrates.</text>
</comment>
<dbReference type="GO" id="GO:0003899">
    <property type="term" value="F:DNA-directed RNA polymerase activity"/>
    <property type="evidence" value="ECO:0007669"/>
    <property type="project" value="EnsemblFungi"/>
</dbReference>
<dbReference type="PANTHER" id="PTHR12709">
    <property type="entry name" value="DNA-DIRECTED RNA POLYMERASE II, III"/>
    <property type="match status" value="1"/>
</dbReference>
<dbReference type="Pfam" id="PF03876">
    <property type="entry name" value="SHS2_Rpb7-N"/>
    <property type="match status" value="1"/>
</dbReference>
<name>A0A1E3NZY1_WICAA</name>
<evidence type="ECO:0000313" key="10">
    <source>
        <dbReference type="EMBL" id="ODQ58749.1"/>
    </source>
</evidence>
<sequence>MFILSRISDLIRIPPDQFNKDARKAILFELNKKYSNKIIQNLGLVISVWDLIKVDDGLLKPGDGASFIKIEARVVVFRPFVGEVLTGWIEKCTSEGIQVKMEFFNEVFIPKNLLFEGSEYSINENAWIWNADDTKLYLDVNEKIRFRVEEEIFVNVKPTGPISIDGTPINNNDNDDENQEKENKPSYAILGSCQTDGMGVASWWD</sequence>
<comment type="similarity">
    <text evidence="2">Belongs to the eukaryotic RPB7/RPC8 RNA polymerase subunit family.</text>
</comment>
<dbReference type="RefSeq" id="XP_019037956.1">
    <property type="nucleotide sequence ID" value="XM_019185718.1"/>
</dbReference>
<protein>
    <recommendedName>
        <fullName evidence="6">DNA-directed RNA polymerase subunit</fullName>
    </recommendedName>
</protein>
<evidence type="ECO:0000256" key="2">
    <source>
        <dbReference type="ARBA" id="ARBA00009307"/>
    </source>
</evidence>
<feature type="region of interest" description="Disordered" evidence="7">
    <location>
        <begin position="164"/>
        <end position="186"/>
    </location>
</feature>
<dbReference type="InterPro" id="IPR036898">
    <property type="entry name" value="RNA_pol_Rpb7-like_N_sf"/>
</dbReference>
<keyword evidence="3 6" id="KW-0240">DNA-directed RNA polymerase</keyword>
<keyword evidence="4 6" id="KW-0804">Transcription</keyword>
<dbReference type="InterPro" id="IPR045113">
    <property type="entry name" value="Rpb7-like"/>
</dbReference>
<evidence type="ECO:0000256" key="1">
    <source>
        <dbReference type="ARBA" id="ARBA00004123"/>
    </source>
</evidence>
<proteinExistence type="inferred from homology"/>
<organism evidence="10 11">
    <name type="scientific">Wickerhamomyces anomalus (strain ATCC 58044 / CBS 1984 / NCYC 433 / NRRL Y-366-8)</name>
    <name type="common">Yeast</name>
    <name type="synonym">Hansenula anomala</name>
    <dbReference type="NCBI Taxonomy" id="683960"/>
    <lineage>
        <taxon>Eukaryota</taxon>
        <taxon>Fungi</taxon>
        <taxon>Dikarya</taxon>
        <taxon>Ascomycota</taxon>
        <taxon>Saccharomycotina</taxon>
        <taxon>Saccharomycetes</taxon>
        <taxon>Phaffomycetales</taxon>
        <taxon>Wickerhamomycetaceae</taxon>
        <taxon>Wickerhamomyces</taxon>
    </lineage>
</organism>